<protein>
    <submittedName>
        <fullName evidence="3">Uncharacterized protein</fullName>
    </submittedName>
</protein>
<reference evidence="3 4" key="1">
    <citation type="journal article" date="2023" name="Nucleic Acids Res.">
        <title>The hologenome of Daphnia magna reveals possible DNA methylation and microbiome-mediated evolution of the host genome.</title>
        <authorList>
            <person name="Chaturvedi A."/>
            <person name="Li X."/>
            <person name="Dhandapani V."/>
            <person name="Marshall H."/>
            <person name="Kissane S."/>
            <person name="Cuenca-Cambronero M."/>
            <person name="Asole G."/>
            <person name="Calvet F."/>
            <person name="Ruiz-Romero M."/>
            <person name="Marangio P."/>
            <person name="Guigo R."/>
            <person name="Rago D."/>
            <person name="Mirbahai L."/>
            <person name="Eastwood N."/>
            <person name="Colbourne J.K."/>
            <person name="Zhou J."/>
            <person name="Mallon E."/>
            <person name="Orsini L."/>
        </authorList>
    </citation>
    <scope>NUCLEOTIDE SEQUENCE [LARGE SCALE GENOMIC DNA]</scope>
    <source>
        <strain evidence="3">LRV0_1</strain>
    </source>
</reference>
<organism evidence="3 4">
    <name type="scientific">Daphnia magna</name>
    <dbReference type="NCBI Taxonomy" id="35525"/>
    <lineage>
        <taxon>Eukaryota</taxon>
        <taxon>Metazoa</taxon>
        <taxon>Ecdysozoa</taxon>
        <taxon>Arthropoda</taxon>
        <taxon>Crustacea</taxon>
        <taxon>Branchiopoda</taxon>
        <taxon>Diplostraca</taxon>
        <taxon>Cladocera</taxon>
        <taxon>Anomopoda</taxon>
        <taxon>Daphniidae</taxon>
        <taxon>Daphnia</taxon>
    </lineage>
</organism>
<comment type="caution">
    <text evidence="3">The sequence shown here is derived from an EMBL/GenBank/DDBJ whole genome shotgun (WGS) entry which is preliminary data.</text>
</comment>
<feature type="transmembrane region" description="Helical" evidence="2">
    <location>
        <begin position="47"/>
        <end position="69"/>
    </location>
</feature>
<feature type="transmembrane region" description="Helical" evidence="2">
    <location>
        <begin position="81"/>
        <end position="103"/>
    </location>
</feature>
<feature type="compositionally biased region" description="Polar residues" evidence="1">
    <location>
        <begin position="286"/>
        <end position="300"/>
    </location>
</feature>
<evidence type="ECO:0000313" key="3">
    <source>
        <dbReference type="EMBL" id="KAK4030210.1"/>
    </source>
</evidence>
<evidence type="ECO:0000313" key="4">
    <source>
        <dbReference type="Proteomes" id="UP001234178"/>
    </source>
</evidence>
<feature type="compositionally biased region" description="Low complexity" evidence="1">
    <location>
        <begin position="257"/>
        <end position="279"/>
    </location>
</feature>
<evidence type="ECO:0000256" key="2">
    <source>
        <dbReference type="SAM" id="Phobius"/>
    </source>
</evidence>
<proteinExistence type="predicted"/>
<keyword evidence="4" id="KW-1185">Reference proteome</keyword>
<sequence length="307" mass="33654">MHNNFSNTMGGPNPPGIVWQPVTMAPANTANYNIGKKSTTLRAVSNISIILGVLSIAIQIAALVIYATSIYNYVYYYPFDVIGHGIWCGAFYLTAGSLGVAACRKLARSLLIATVVMSAISVAGAIVASTLSGLAAIDGVSYRCYVYSPYYVSDSDLCDAWLGLEWTLFSISILAFMNAIALLSLASVPLCCGGRNKGPQGNTNFTIGVGSNQQPMYYQPQPMYSAAQQHPNVQQAYYPQQQQFQFFQPNSEVFNVPQQQQQPTRHSQLLQQQQSQQKQPELPRLATSQRQNQSLQSEQFNAPPPIY</sequence>
<keyword evidence="2" id="KW-1133">Transmembrane helix</keyword>
<keyword evidence="2" id="KW-0812">Transmembrane</keyword>
<dbReference type="Proteomes" id="UP001234178">
    <property type="component" value="Unassembled WGS sequence"/>
</dbReference>
<feature type="region of interest" description="Disordered" evidence="1">
    <location>
        <begin position="256"/>
        <end position="307"/>
    </location>
</feature>
<gene>
    <name evidence="3" type="ORF">OUZ56_023186</name>
</gene>
<accession>A0ABR0AYM2</accession>
<keyword evidence="2" id="KW-0472">Membrane</keyword>
<dbReference type="InterPro" id="IPR030417">
    <property type="entry name" value="MS4A"/>
</dbReference>
<name>A0ABR0AYM2_9CRUS</name>
<evidence type="ECO:0000256" key="1">
    <source>
        <dbReference type="SAM" id="MobiDB-lite"/>
    </source>
</evidence>
<feature type="transmembrane region" description="Helical" evidence="2">
    <location>
        <begin position="110"/>
        <end position="137"/>
    </location>
</feature>
<feature type="transmembrane region" description="Helical" evidence="2">
    <location>
        <begin position="166"/>
        <end position="188"/>
    </location>
</feature>
<dbReference type="PANTHER" id="PTHR23320">
    <property type="entry name" value="MEMBRANE-SPANNING 4-DOMAINS SUBFAMILY A MS4A -RELATED"/>
    <property type="match status" value="1"/>
</dbReference>
<dbReference type="PANTHER" id="PTHR23320:SF173">
    <property type="entry name" value="MARVEL DOMAIN-CONTAINING PROTEIN-RELATED"/>
    <property type="match status" value="1"/>
</dbReference>
<dbReference type="EMBL" id="JAOYFB010000039">
    <property type="protein sequence ID" value="KAK4030210.1"/>
    <property type="molecule type" value="Genomic_DNA"/>
</dbReference>